<dbReference type="EMBL" id="JAPDPJ010000078">
    <property type="protein sequence ID" value="MCW3789033.1"/>
    <property type="molecule type" value="Genomic_DNA"/>
</dbReference>
<sequence length="108" mass="12488">MSKVDLSLNISLDDTEFIQVGDFIYTTHESLKREQPYIHFIGTKCLAVLKKFEGRLTPRIIDEWLLISKALDDISCGENRCDDELIIEELIKGMEHPVSWYAKHCFVA</sequence>
<organism evidence="1 2">
    <name type="scientific">Plebeiibacterium sediminum</name>
    <dbReference type="NCBI Taxonomy" id="2992112"/>
    <lineage>
        <taxon>Bacteria</taxon>
        <taxon>Pseudomonadati</taxon>
        <taxon>Bacteroidota</taxon>
        <taxon>Bacteroidia</taxon>
        <taxon>Marinilabiliales</taxon>
        <taxon>Marinilabiliaceae</taxon>
        <taxon>Plebeiibacterium</taxon>
    </lineage>
</organism>
<keyword evidence="2" id="KW-1185">Reference proteome</keyword>
<dbReference type="Proteomes" id="UP001209229">
    <property type="component" value="Unassembled WGS sequence"/>
</dbReference>
<evidence type="ECO:0000313" key="1">
    <source>
        <dbReference type="EMBL" id="MCW3789033.1"/>
    </source>
</evidence>
<protein>
    <submittedName>
        <fullName evidence="1">Uncharacterized protein</fullName>
    </submittedName>
</protein>
<comment type="caution">
    <text evidence="1">The sequence shown here is derived from an EMBL/GenBank/DDBJ whole genome shotgun (WGS) entry which is preliminary data.</text>
</comment>
<reference evidence="1" key="1">
    <citation type="submission" date="2022-10" db="EMBL/GenBank/DDBJ databases">
        <authorList>
            <person name="Yu W.X."/>
        </authorList>
    </citation>
    <scope>NUCLEOTIDE SEQUENCE</scope>
    <source>
        <strain evidence="1">AAT</strain>
    </source>
</reference>
<gene>
    <name evidence="1" type="ORF">OM075_21375</name>
</gene>
<name>A0AAE3SIB4_9BACT</name>
<dbReference type="RefSeq" id="WP_301192589.1">
    <property type="nucleotide sequence ID" value="NZ_JAPDPJ010000078.1"/>
</dbReference>
<dbReference type="AlphaFoldDB" id="A0AAE3SIB4"/>
<proteinExistence type="predicted"/>
<evidence type="ECO:0000313" key="2">
    <source>
        <dbReference type="Proteomes" id="UP001209229"/>
    </source>
</evidence>
<accession>A0AAE3SIB4</accession>